<feature type="transmembrane region" description="Helical" evidence="1">
    <location>
        <begin position="192"/>
        <end position="214"/>
    </location>
</feature>
<dbReference type="Proteomes" id="UP000244069">
    <property type="component" value="Unassembled WGS sequence"/>
</dbReference>
<name>A0A2T6AUD8_9RHOB</name>
<accession>A0A2T6AUD8</accession>
<keyword evidence="1" id="KW-0472">Membrane</keyword>
<gene>
    <name evidence="2" type="ORF">C8N44_11254</name>
</gene>
<evidence type="ECO:0000313" key="2">
    <source>
        <dbReference type="EMBL" id="PTX47430.1"/>
    </source>
</evidence>
<proteinExistence type="predicted"/>
<evidence type="ECO:0000313" key="3">
    <source>
        <dbReference type="Proteomes" id="UP000244069"/>
    </source>
</evidence>
<keyword evidence="1" id="KW-1133">Transmembrane helix</keyword>
<evidence type="ECO:0000256" key="1">
    <source>
        <dbReference type="SAM" id="Phobius"/>
    </source>
</evidence>
<sequence>MLSASCAQIEEIEKCDIYWFEDEFGISLDMSGRTLGTYQRTKDGLAGQPRWTRIQFAFEDIRSIEELVGNPKTFEAGGLYLNTVQGGLNRVGDEIGAMGRNAYERRQARMRNGIVFSLRSSELPKFFIRVSEDVDRRQLLEILRQVLEGRKPDGLKRRLPEAIKREIYATSDEATKKAGQRRDARADTFQRVVFGLSGLIAVCFVLLVGTVQLAKAYYKHSLLAGKPVAEASGLRCHFLSIGDTFRPDLVSSVALEDFQVSGNITDLPVEIRNRYSLSETVEFSRGDFILGPFERDGIWLIGHGGERGLPKTPVDPEGLPIRGWEYTTCG</sequence>
<keyword evidence="3" id="KW-1185">Reference proteome</keyword>
<keyword evidence="1" id="KW-0812">Transmembrane</keyword>
<dbReference type="EMBL" id="QBKN01000012">
    <property type="protein sequence ID" value="PTX47430.1"/>
    <property type="molecule type" value="Genomic_DNA"/>
</dbReference>
<comment type="caution">
    <text evidence="2">The sequence shown here is derived from an EMBL/GenBank/DDBJ whole genome shotgun (WGS) entry which is preliminary data.</text>
</comment>
<dbReference type="AlphaFoldDB" id="A0A2T6AUD8"/>
<organism evidence="2 3">
    <name type="scientific">Allosediminivita pacifica</name>
    <dbReference type="NCBI Taxonomy" id="1267769"/>
    <lineage>
        <taxon>Bacteria</taxon>
        <taxon>Pseudomonadati</taxon>
        <taxon>Pseudomonadota</taxon>
        <taxon>Alphaproteobacteria</taxon>
        <taxon>Rhodobacterales</taxon>
        <taxon>Paracoccaceae</taxon>
        <taxon>Allosediminivita</taxon>
    </lineage>
</organism>
<reference evidence="2 3" key="1">
    <citation type="submission" date="2018-04" db="EMBL/GenBank/DDBJ databases">
        <title>Genomic Encyclopedia of Archaeal and Bacterial Type Strains, Phase II (KMG-II): from individual species to whole genera.</title>
        <authorList>
            <person name="Goeker M."/>
        </authorList>
    </citation>
    <scope>NUCLEOTIDE SEQUENCE [LARGE SCALE GENOMIC DNA]</scope>
    <source>
        <strain evidence="2 3">DSM 29329</strain>
    </source>
</reference>
<dbReference type="RefSeq" id="WP_107976427.1">
    <property type="nucleotide sequence ID" value="NZ_BMEZ01000014.1"/>
</dbReference>
<protein>
    <submittedName>
        <fullName evidence="2">Uncharacterized protein</fullName>
    </submittedName>
</protein>